<feature type="domain" description="YbaK/aminoacyl-tRNA synthetase-associated" evidence="1">
    <location>
        <begin position="25"/>
        <end position="138"/>
    </location>
</feature>
<evidence type="ECO:0000259" key="1">
    <source>
        <dbReference type="Pfam" id="PF04073"/>
    </source>
</evidence>
<proteinExistence type="predicted"/>
<dbReference type="CDD" id="cd04333">
    <property type="entry name" value="ProX_deacylase"/>
    <property type="match status" value="1"/>
</dbReference>
<dbReference type="SUPFAM" id="SSF55826">
    <property type="entry name" value="YbaK/ProRS associated domain"/>
    <property type="match status" value="1"/>
</dbReference>
<evidence type="ECO:0000313" key="3">
    <source>
        <dbReference type="Proteomes" id="UP001221217"/>
    </source>
</evidence>
<protein>
    <submittedName>
        <fullName evidence="2">YbaK/EbsC family protein</fullName>
    </submittedName>
</protein>
<dbReference type="GO" id="GO:0002161">
    <property type="term" value="F:aminoacyl-tRNA deacylase activity"/>
    <property type="evidence" value="ECO:0007669"/>
    <property type="project" value="InterPro"/>
</dbReference>
<dbReference type="EMBL" id="JAQQAL010000036">
    <property type="protein sequence ID" value="MDC7227953.1"/>
    <property type="molecule type" value="Genomic_DNA"/>
</dbReference>
<name>A0AAJ1IEP9_9SPIO</name>
<accession>A0AAJ1IEP9</accession>
<organism evidence="2 3">
    <name type="scientific">Candidatus Thalassospirochaeta sargassi</name>
    <dbReference type="NCBI Taxonomy" id="3119039"/>
    <lineage>
        <taxon>Bacteria</taxon>
        <taxon>Pseudomonadati</taxon>
        <taxon>Spirochaetota</taxon>
        <taxon>Spirochaetia</taxon>
        <taxon>Spirochaetales</taxon>
        <taxon>Spirochaetaceae</taxon>
        <taxon>Candidatus Thalassospirochaeta</taxon>
    </lineage>
</organism>
<dbReference type="Pfam" id="PF04073">
    <property type="entry name" value="tRNA_edit"/>
    <property type="match status" value="1"/>
</dbReference>
<dbReference type="PANTHER" id="PTHR30411">
    <property type="entry name" value="CYTOPLASMIC PROTEIN"/>
    <property type="match status" value="1"/>
</dbReference>
<comment type="caution">
    <text evidence="2">The sequence shown here is derived from an EMBL/GenBank/DDBJ whole genome shotgun (WGS) entry which is preliminary data.</text>
</comment>
<dbReference type="AlphaFoldDB" id="A0AAJ1IEP9"/>
<gene>
    <name evidence="2" type="ORF">PQJ61_14405</name>
</gene>
<dbReference type="InterPro" id="IPR036754">
    <property type="entry name" value="YbaK/aa-tRNA-synt-asso_dom_sf"/>
</dbReference>
<sequence length="151" mass="16270">MIPTDVQQYLDKHGLKAIEFEEGSTPTAVTAAEKLEVEVGQIAKSILLKGKNGKFYLVVVAGDKRIDNKKAKALTGAKTRMATAEELFEVLGFKPGEVCPFRDSEIDYFIDASLAEYDIVYPAAGTDSSGVPLTYDKLTSITGAGECDITV</sequence>
<dbReference type="InterPro" id="IPR007214">
    <property type="entry name" value="YbaK/aa-tRNA-synth-assoc-dom"/>
</dbReference>
<dbReference type="Gene3D" id="3.90.960.10">
    <property type="entry name" value="YbaK/aminoacyl-tRNA synthetase-associated domain"/>
    <property type="match status" value="1"/>
</dbReference>
<reference evidence="2 3" key="1">
    <citation type="submission" date="2022-12" db="EMBL/GenBank/DDBJ databases">
        <title>Metagenome assembled genome from gulf of manar.</title>
        <authorList>
            <person name="Kohli P."/>
            <person name="Pk S."/>
            <person name="Venkata Ramana C."/>
            <person name="Sasikala C."/>
        </authorList>
    </citation>
    <scope>NUCLEOTIDE SEQUENCE [LARGE SCALE GENOMIC DNA]</scope>
    <source>
        <strain evidence="2">JB008</strain>
    </source>
</reference>
<dbReference type="Proteomes" id="UP001221217">
    <property type="component" value="Unassembled WGS sequence"/>
</dbReference>
<dbReference type="PANTHER" id="PTHR30411:SF1">
    <property type="entry name" value="CYTOPLASMIC PROTEIN"/>
    <property type="match status" value="1"/>
</dbReference>
<evidence type="ECO:0000313" key="2">
    <source>
        <dbReference type="EMBL" id="MDC7227953.1"/>
    </source>
</evidence>